<sequence length="221" mass="22071">MGGAAGAQDDPPAGRGRLHGRLLQVLGGVSAVAAAVALWQFGVFGEDPVGEAVDVIEGPEAPSIPDGAGESSTGAPALATSASAASPSESTAAPTSEAPSSAAPTSTAPSESATAVEESGGPSGLSCSASLTVKQEWDDSVEVSVEVVNSGGVALESWEVDLDLRDVDIYHYWSMRDLGGGRFGSEDWNARLDPGENAVAGFQAELGDRADLPGSVSCTAV</sequence>
<gene>
    <name evidence="3" type="ORF">J5V16_19110</name>
</gene>
<dbReference type="SMART" id="SM00637">
    <property type="entry name" value="CBD_II"/>
    <property type="match status" value="1"/>
</dbReference>
<dbReference type="InterPro" id="IPR001919">
    <property type="entry name" value="CBD2"/>
</dbReference>
<dbReference type="Gene3D" id="2.60.40.290">
    <property type="match status" value="1"/>
</dbReference>
<dbReference type="InterPro" id="IPR012291">
    <property type="entry name" value="CBM2_carb-bd_dom_sf"/>
</dbReference>
<dbReference type="RefSeq" id="WP_208498560.1">
    <property type="nucleotide sequence ID" value="NZ_JAGFNP010000012.1"/>
</dbReference>
<reference evidence="3 4" key="1">
    <citation type="submission" date="2021-03" db="EMBL/GenBank/DDBJ databases">
        <title>Glycomyces sp. nov., a novel actinomycete isolated from soil.</title>
        <authorList>
            <person name="Yang X."/>
            <person name="Xu X."/>
        </authorList>
    </citation>
    <scope>NUCLEOTIDE SEQUENCE [LARGE SCALE GENOMIC DNA]</scope>
    <source>
        <strain evidence="3 4">NEAU-S30</strain>
    </source>
</reference>
<dbReference type="EMBL" id="JAGFNP010000012">
    <property type="protein sequence ID" value="MBO3734943.1"/>
    <property type="molecule type" value="Genomic_DNA"/>
</dbReference>
<feature type="compositionally biased region" description="Low complexity" evidence="1">
    <location>
        <begin position="71"/>
        <end position="119"/>
    </location>
</feature>
<proteinExistence type="predicted"/>
<accession>A0ABS3UAZ3</accession>
<keyword evidence="4" id="KW-1185">Reference proteome</keyword>
<evidence type="ECO:0000259" key="2">
    <source>
        <dbReference type="SMART" id="SM00637"/>
    </source>
</evidence>
<dbReference type="Proteomes" id="UP000681341">
    <property type="component" value="Unassembled WGS sequence"/>
</dbReference>
<comment type="caution">
    <text evidence="3">The sequence shown here is derived from an EMBL/GenBank/DDBJ whole genome shotgun (WGS) entry which is preliminary data.</text>
</comment>
<dbReference type="SUPFAM" id="SSF49384">
    <property type="entry name" value="Carbohydrate-binding domain"/>
    <property type="match status" value="1"/>
</dbReference>
<organism evidence="3 4">
    <name type="scientific">Glycomyces niveus</name>
    <dbReference type="NCBI Taxonomy" id="2820287"/>
    <lineage>
        <taxon>Bacteria</taxon>
        <taxon>Bacillati</taxon>
        <taxon>Actinomycetota</taxon>
        <taxon>Actinomycetes</taxon>
        <taxon>Glycomycetales</taxon>
        <taxon>Glycomycetaceae</taxon>
        <taxon>Glycomyces</taxon>
    </lineage>
</organism>
<protein>
    <submittedName>
        <fullName evidence="3">Cellulose binding domain-containing protein</fullName>
    </submittedName>
</protein>
<dbReference type="InterPro" id="IPR008965">
    <property type="entry name" value="CBM2/CBM3_carb-bd_dom_sf"/>
</dbReference>
<feature type="domain" description="CBM2" evidence="2">
    <location>
        <begin position="127"/>
        <end position="218"/>
    </location>
</feature>
<evidence type="ECO:0000313" key="4">
    <source>
        <dbReference type="Proteomes" id="UP000681341"/>
    </source>
</evidence>
<evidence type="ECO:0000256" key="1">
    <source>
        <dbReference type="SAM" id="MobiDB-lite"/>
    </source>
</evidence>
<dbReference type="Pfam" id="PF00553">
    <property type="entry name" value="CBM_2"/>
    <property type="match status" value="1"/>
</dbReference>
<feature type="region of interest" description="Disordered" evidence="1">
    <location>
        <begin position="57"/>
        <end position="127"/>
    </location>
</feature>
<evidence type="ECO:0000313" key="3">
    <source>
        <dbReference type="EMBL" id="MBO3734943.1"/>
    </source>
</evidence>
<name>A0ABS3UAZ3_9ACTN</name>